<sequence length="795" mass="90623">MKNDYEEVDHFQEEVESGFDFKALLPKILRVWPWILLSLATCLGVAYYMTQKATPIYRISSKFFIKDADNSFSFLETPGFNQDQGIGLTNETIILRSRPIAEATLDKLNFQVEYYEEGTFILKELYRNTPIVVEVDWQFPQLLNAPIKVDWVSQTDYTISFDSPGYTQYFPDGSSEGISDLPTATYKFGEWVETPQYKLRISNTSGTSEGSCQVILRNKEYLVNNYSLGLIVSLSEKNSSILDLALLRANRAKAEDYLNTLMETYLQLELEEKNEMANRTINFIDSQVAGVADSLQVFENELRNFRSSNKTFNLSNESSTVFNQLTDIENNLAQERLKTRYYQSLKEYLVREDYNQIVVPSGLGIDDPYLNGLIENLLSKQVERSRLMSSQTESSPLVREVNKNLDDLNSQISEILDRVEINNQMVINDLENRKAQIESSFRDLPAAEQNLIRIQRQQTLTENIYNFLSEKRAESAISKASNTPSNKIIEYAKGGSLQVSPNPTRNYSAAAFAGILIPILFVFIREFIKTKIDEPKFLERRLKFPVLSNILYNDSKENLVVFNSGKSGISEGFRSLRSNIRFLVPKDKQLTFMITSTISGEGKTFCAMNLASVYSLTGKKTVLIGCDMRKPKIFDDFKLKNDVGLSSYLSGQEDDWRKIVKHSEYENLDLVLSGPIPPNPSELLFSVDFEKLIKELRSAYDVVILDTPPVGLVSETLDLIAQVDFTLFVFRQGYSDKAFIDAVNGLKDQKGIKNIYGIFNGLDASKLAYGGYGYSYGYGYGYYEEDKKKRKRFSF</sequence>
<keyword evidence="9" id="KW-0812">Transmembrane</keyword>
<keyword evidence="3 11" id="KW-0808">Transferase</keyword>
<dbReference type="Gene3D" id="3.40.50.300">
    <property type="entry name" value="P-loop containing nucleotide triphosphate hydrolases"/>
    <property type="match status" value="1"/>
</dbReference>
<comment type="similarity">
    <text evidence="1">Belongs to the CpsD/CapB family.</text>
</comment>
<proteinExistence type="inferred from homology"/>
<evidence type="ECO:0000313" key="12">
    <source>
        <dbReference type="Proteomes" id="UP001171916"/>
    </source>
</evidence>
<dbReference type="SUPFAM" id="SSF52540">
    <property type="entry name" value="P-loop containing nucleoside triphosphate hydrolases"/>
    <property type="match status" value="1"/>
</dbReference>
<dbReference type="EMBL" id="JAUEPH010000004">
    <property type="protein sequence ID" value="MDN3204749.1"/>
    <property type="molecule type" value="Genomic_DNA"/>
</dbReference>
<evidence type="ECO:0000256" key="1">
    <source>
        <dbReference type="ARBA" id="ARBA00007316"/>
    </source>
</evidence>
<dbReference type="InterPro" id="IPR027417">
    <property type="entry name" value="P-loop_NTPase"/>
</dbReference>
<evidence type="ECO:0000256" key="3">
    <source>
        <dbReference type="ARBA" id="ARBA00022679"/>
    </source>
</evidence>
<keyword evidence="12" id="KW-1185">Reference proteome</keyword>
<evidence type="ECO:0000256" key="6">
    <source>
        <dbReference type="ARBA" id="ARBA00022840"/>
    </source>
</evidence>
<evidence type="ECO:0000256" key="2">
    <source>
        <dbReference type="ARBA" id="ARBA00011903"/>
    </source>
</evidence>
<dbReference type="PANTHER" id="PTHR32309">
    <property type="entry name" value="TYROSINE-PROTEIN KINASE"/>
    <property type="match status" value="1"/>
</dbReference>
<evidence type="ECO:0000256" key="5">
    <source>
        <dbReference type="ARBA" id="ARBA00022777"/>
    </source>
</evidence>
<organism evidence="11 12">
    <name type="scientific">Algoriphagus sediminis</name>
    <dbReference type="NCBI Taxonomy" id="3057113"/>
    <lineage>
        <taxon>Bacteria</taxon>
        <taxon>Pseudomonadati</taxon>
        <taxon>Bacteroidota</taxon>
        <taxon>Cytophagia</taxon>
        <taxon>Cytophagales</taxon>
        <taxon>Cyclobacteriaceae</taxon>
        <taxon>Algoriphagus</taxon>
    </lineage>
</organism>
<protein>
    <recommendedName>
        <fullName evidence="2">non-specific protein-tyrosine kinase</fullName>
        <ecNumber evidence="2">2.7.10.2</ecNumber>
    </recommendedName>
</protein>
<name>A0ABT7YEX8_9BACT</name>
<comment type="caution">
    <text evidence="11">The sequence shown here is derived from an EMBL/GenBank/DDBJ whole genome shotgun (WGS) entry which is preliminary data.</text>
</comment>
<feature type="transmembrane region" description="Helical" evidence="9">
    <location>
        <begin position="31"/>
        <end position="49"/>
    </location>
</feature>
<dbReference type="InterPro" id="IPR025669">
    <property type="entry name" value="AAA_dom"/>
</dbReference>
<keyword evidence="6" id="KW-0067">ATP-binding</keyword>
<dbReference type="Pfam" id="PF13614">
    <property type="entry name" value="AAA_31"/>
    <property type="match status" value="1"/>
</dbReference>
<evidence type="ECO:0000256" key="4">
    <source>
        <dbReference type="ARBA" id="ARBA00022741"/>
    </source>
</evidence>
<dbReference type="EC" id="2.7.10.2" evidence="2"/>
<dbReference type="InterPro" id="IPR050445">
    <property type="entry name" value="Bact_polysacc_biosynth/exp"/>
</dbReference>
<accession>A0ABT7YEX8</accession>
<gene>
    <name evidence="11" type="ORF">QVH07_11345</name>
</gene>
<evidence type="ECO:0000256" key="9">
    <source>
        <dbReference type="SAM" id="Phobius"/>
    </source>
</evidence>
<dbReference type="InterPro" id="IPR005702">
    <property type="entry name" value="Wzc-like_C"/>
</dbReference>
<evidence type="ECO:0000259" key="10">
    <source>
        <dbReference type="Pfam" id="PF13614"/>
    </source>
</evidence>
<comment type="catalytic activity">
    <reaction evidence="8">
        <text>L-tyrosyl-[protein] + ATP = O-phospho-L-tyrosyl-[protein] + ADP + H(+)</text>
        <dbReference type="Rhea" id="RHEA:10596"/>
        <dbReference type="Rhea" id="RHEA-COMP:10136"/>
        <dbReference type="Rhea" id="RHEA-COMP:20101"/>
        <dbReference type="ChEBI" id="CHEBI:15378"/>
        <dbReference type="ChEBI" id="CHEBI:30616"/>
        <dbReference type="ChEBI" id="CHEBI:46858"/>
        <dbReference type="ChEBI" id="CHEBI:61978"/>
        <dbReference type="ChEBI" id="CHEBI:456216"/>
        <dbReference type="EC" id="2.7.10.2"/>
    </reaction>
</comment>
<dbReference type="NCBIfam" id="TIGR01007">
    <property type="entry name" value="eps_fam"/>
    <property type="match status" value="1"/>
</dbReference>
<dbReference type="RefSeq" id="WP_290000463.1">
    <property type="nucleotide sequence ID" value="NZ_JAUEPH010000004.1"/>
</dbReference>
<dbReference type="Proteomes" id="UP001171916">
    <property type="component" value="Unassembled WGS sequence"/>
</dbReference>
<keyword evidence="7" id="KW-0829">Tyrosine-protein kinase</keyword>
<evidence type="ECO:0000256" key="7">
    <source>
        <dbReference type="ARBA" id="ARBA00023137"/>
    </source>
</evidence>
<evidence type="ECO:0000256" key="8">
    <source>
        <dbReference type="ARBA" id="ARBA00051245"/>
    </source>
</evidence>
<dbReference type="PANTHER" id="PTHR32309:SF13">
    <property type="entry name" value="FERRIC ENTEROBACTIN TRANSPORT PROTEIN FEPE"/>
    <property type="match status" value="1"/>
</dbReference>
<keyword evidence="4" id="KW-0547">Nucleotide-binding</keyword>
<reference evidence="11" key="1">
    <citation type="submission" date="2023-06" db="EMBL/GenBank/DDBJ databases">
        <title>Robiginitalea aurantiacus sp. nov. and Algoriphagus sediminis sp. nov., isolated from coastal sediment.</title>
        <authorList>
            <person name="Zhou Z.Y."/>
            <person name="An J."/>
            <person name="Jia Y.W."/>
            <person name="Du Z.J."/>
        </authorList>
    </citation>
    <scope>NUCLEOTIDE SEQUENCE</scope>
    <source>
        <strain evidence="11">C2-7</strain>
    </source>
</reference>
<evidence type="ECO:0000313" key="11">
    <source>
        <dbReference type="EMBL" id="MDN3204749.1"/>
    </source>
</evidence>
<dbReference type="GO" id="GO:0004715">
    <property type="term" value="F:non-membrane spanning protein tyrosine kinase activity"/>
    <property type="evidence" value="ECO:0007669"/>
    <property type="project" value="UniProtKB-EC"/>
</dbReference>
<keyword evidence="5" id="KW-0418">Kinase</keyword>
<keyword evidence="9" id="KW-1133">Transmembrane helix</keyword>
<keyword evidence="9" id="KW-0472">Membrane</keyword>
<dbReference type="CDD" id="cd05387">
    <property type="entry name" value="BY-kinase"/>
    <property type="match status" value="1"/>
</dbReference>
<feature type="domain" description="AAA" evidence="10">
    <location>
        <begin position="599"/>
        <end position="710"/>
    </location>
</feature>